<dbReference type="KEGG" id="lab:LA76x_0272"/>
<keyword evidence="2" id="KW-0732">Signal</keyword>
<dbReference type="Proteomes" id="UP000060787">
    <property type="component" value="Chromosome"/>
</dbReference>
<keyword evidence="3" id="KW-0645">Protease</keyword>
<dbReference type="InterPro" id="IPR027268">
    <property type="entry name" value="Peptidase_M4/M1_CTD_sf"/>
</dbReference>
<dbReference type="PATRIC" id="fig|84531.8.peg.276"/>
<feature type="chain" id="PRO_5006596674" evidence="2">
    <location>
        <begin position="27"/>
        <end position="335"/>
    </location>
</feature>
<evidence type="ECO:0000313" key="3">
    <source>
        <dbReference type="EMBL" id="ALN78434.1"/>
    </source>
</evidence>
<dbReference type="PROSITE" id="PS51257">
    <property type="entry name" value="PROKAR_LIPOPROTEIN"/>
    <property type="match status" value="1"/>
</dbReference>
<feature type="region of interest" description="Disordered" evidence="1">
    <location>
        <begin position="92"/>
        <end position="115"/>
    </location>
</feature>
<dbReference type="eggNOG" id="COG3975">
    <property type="taxonomic scope" value="Bacteria"/>
</dbReference>
<keyword evidence="3" id="KW-0378">Hydrolase</keyword>
<dbReference type="STRING" id="84531.LA76x_0272"/>
<keyword evidence="3" id="KW-0031">Aminopeptidase</keyword>
<evidence type="ECO:0000256" key="2">
    <source>
        <dbReference type="SAM" id="SignalP"/>
    </source>
</evidence>
<sequence length="335" mass="37266">MHAMAARLPSLPTLLVCALLACGADAAPAVAQDHERVIRVGDARLRVIVEGVADRERVDELQRWLAECADAALTAYGRLPLREAKVLIRQSRSGDGGARQGHRGDPSPVPWGQTRRDDGVSVLLYVRPDAGIDELRDDWTAVHELSHLFHPYLGEDGRWLAEGLASYYQNVLRARAGQLDGDEAWRRLDAGFERGRNSGAGKALGEIGWSRASTMRIYWGGAMFWLEADLALRRERRLDLDTVLSRYSRCCLDSDSEATPEQFVAELDRLGGGKAFTALFRRYAAMREFPPTQNAYRALGLDRQDGRLGFSDRADAVRLRRAIMQPRPAAAPSMR</sequence>
<accession>A0A0S2F4E9</accession>
<dbReference type="Gene3D" id="1.10.390.10">
    <property type="entry name" value="Neutral Protease Domain 2"/>
    <property type="match status" value="1"/>
</dbReference>
<dbReference type="EMBL" id="CP011129">
    <property type="protein sequence ID" value="ALN78434.1"/>
    <property type="molecule type" value="Genomic_DNA"/>
</dbReference>
<organism evidence="3 4">
    <name type="scientific">Lysobacter antibioticus</name>
    <dbReference type="NCBI Taxonomy" id="84531"/>
    <lineage>
        <taxon>Bacteria</taxon>
        <taxon>Pseudomonadati</taxon>
        <taxon>Pseudomonadota</taxon>
        <taxon>Gammaproteobacteria</taxon>
        <taxon>Lysobacterales</taxon>
        <taxon>Lysobacteraceae</taxon>
        <taxon>Lysobacter</taxon>
    </lineage>
</organism>
<reference evidence="3 4" key="1">
    <citation type="journal article" date="2015" name="BMC Genomics">
        <title>Comparative genomics and metabolic profiling of the genus Lysobacter.</title>
        <authorList>
            <person name="de Bruijn I."/>
            <person name="Cheng X."/>
            <person name="de Jager V."/>
            <person name="Exposito R.G."/>
            <person name="Watrous J."/>
            <person name="Patel N."/>
            <person name="Postma J."/>
            <person name="Dorrestein P.C."/>
            <person name="Kobayashi D."/>
            <person name="Raaijmakers J.M."/>
        </authorList>
    </citation>
    <scope>NUCLEOTIDE SEQUENCE [LARGE SCALE GENOMIC DNA]</scope>
    <source>
        <strain evidence="3 4">76</strain>
    </source>
</reference>
<keyword evidence="4" id="KW-1185">Reference proteome</keyword>
<feature type="signal peptide" evidence="2">
    <location>
        <begin position="1"/>
        <end position="26"/>
    </location>
</feature>
<name>A0A0S2F4E9_LYSAN</name>
<evidence type="ECO:0000256" key="1">
    <source>
        <dbReference type="SAM" id="MobiDB-lite"/>
    </source>
</evidence>
<gene>
    <name evidence="3" type="ORF">LA76x_0272</name>
</gene>
<dbReference type="AlphaFoldDB" id="A0A0S2F4E9"/>
<dbReference type="GO" id="GO:0004177">
    <property type="term" value="F:aminopeptidase activity"/>
    <property type="evidence" value="ECO:0007669"/>
    <property type="project" value="UniProtKB-KW"/>
</dbReference>
<proteinExistence type="predicted"/>
<protein>
    <submittedName>
        <fullName evidence="3">M61 glycyl aminopeptidase family protein</fullName>
    </submittedName>
</protein>
<evidence type="ECO:0000313" key="4">
    <source>
        <dbReference type="Proteomes" id="UP000060787"/>
    </source>
</evidence>